<evidence type="ECO:0000256" key="1">
    <source>
        <dbReference type="ARBA" id="ARBA00004442"/>
    </source>
</evidence>
<dbReference type="Proteomes" id="UP001319080">
    <property type="component" value="Unassembled WGS sequence"/>
</dbReference>
<keyword evidence="7" id="KW-1185">Reference proteome</keyword>
<dbReference type="Gene3D" id="2.40.170.20">
    <property type="entry name" value="TonB-dependent receptor, beta-barrel domain"/>
    <property type="match status" value="1"/>
</dbReference>
<sequence>MIRFLIVTMLLFLNVAAWSQGGKATLNGYLKDGANGEVLIGVSVYIPQLKAGTTTNAYGFYSITVPAGTYDVVYSFIGYNTQAVSITLAGDVSRSIEMAGESTMMQEVEISGDRVDANVVGIQMSKNTLNLSQVRKLPALFGEVDILKSVQMLPGVISAGEGTSAFFVRGGGGDQNLILMDEAPIYDASHLGGLVSVFNADVIKDSELYKGGIPARFGGRLSSILEVRTIDGNNKNFQVQGGLGTLASRLSVQGPIKQDKASFLLSGRISNIGGYLKAAGEDNGVTFYDLNGKVNWKANDKNRFFISGYMGRDKITFDGGDAGFGWGNATATFRWNHLFNERLFSNTSLIASRFDYSLEINDPAQGFKWTSDLTEVSLKNDLSYFINTNNELTFGYHLTSRRFQPARVVPASEGSLFKRTEFQKMYALDHALFISNEQRVNDQISLEYGVRLSIFQNVGPGKVYRYDDPKAADNPVRSDSSEYNRWETIKAYVNLEPRLGIRYALSEDRSIKASYNRMVQNTHQMAAGTVPLPFNNWAPSGPYLKPQMADQVAVGYFQNFNDNMYEGSIEAYYKDVNNVTDFADNAEILLNEDLSTEYRQGDSWAYGAEFMLNKKKGKLTGMVSYTWSKVMRKIDGVNQQRDANGNVYGKSYAAGYDRRNVLNIIGAYDYNDKWTFGASFTYSTGRPVTLPSGKYEIDGYMPNTISERNGYRMPDFHHLDLSATLNPRKNAGRRFKGQWVFSVYNVYSRKNAFTIYTRTKRNDDGDVIGDGTQKEARMIYLFPILPSVTYNIKF</sequence>
<keyword evidence="6" id="KW-0121">Carboxypeptidase</keyword>
<keyword evidence="6" id="KW-0378">Hydrolase</keyword>
<dbReference type="Gene3D" id="2.60.40.1120">
    <property type="entry name" value="Carboxypeptidase-like, regulatory domain"/>
    <property type="match status" value="1"/>
</dbReference>
<dbReference type="InterPro" id="IPR037066">
    <property type="entry name" value="Plug_dom_sf"/>
</dbReference>
<organism evidence="6 7">
    <name type="scientific">Dawidia cretensis</name>
    <dbReference type="NCBI Taxonomy" id="2782350"/>
    <lineage>
        <taxon>Bacteria</taxon>
        <taxon>Pseudomonadati</taxon>
        <taxon>Bacteroidota</taxon>
        <taxon>Cytophagia</taxon>
        <taxon>Cytophagales</taxon>
        <taxon>Chryseotaleaceae</taxon>
        <taxon>Dawidia</taxon>
    </lineage>
</organism>
<dbReference type="InterPro" id="IPR036942">
    <property type="entry name" value="Beta-barrel_TonB_sf"/>
</dbReference>
<keyword evidence="3" id="KW-0998">Cell outer membrane</keyword>
<protein>
    <submittedName>
        <fullName evidence="6">Carboxypeptidase-like regulatory domain-containing protein</fullName>
    </submittedName>
</protein>
<evidence type="ECO:0000313" key="7">
    <source>
        <dbReference type="Proteomes" id="UP001319080"/>
    </source>
</evidence>
<proteinExistence type="predicted"/>
<keyword evidence="2" id="KW-0472">Membrane</keyword>
<comment type="subcellular location">
    <subcellularLocation>
        <location evidence="1">Cell outer membrane</location>
    </subcellularLocation>
</comment>
<keyword evidence="4" id="KW-0732">Signal</keyword>
<feature type="signal peptide" evidence="4">
    <location>
        <begin position="1"/>
        <end position="19"/>
    </location>
</feature>
<evidence type="ECO:0000256" key="4">
    <source>
        <dbReference type="SAM" id="SignalP"/>
    </source>
</evidence>
<gene>
    <name evidence="6" type="ORF">KK062_11160</name>
</gene>
<dbReference type="InterPro" id="IPR012910">
    <property type="entry name" value="Plug_dom"/>
</dbReference>
<dbReference type="SUPFAM" id="SSF49464">
    <property type="entry name" value="Carboxypeptidase regulatory domain-like"/>
    <property type="match status" value="1"/>
</dbReference>
<reference evidence="6 7" key="1">
    <citation type="submission" date="2021-05" db="EMBL/GenBank/DDBJ databases">
        <title>A Polyphasic approach of four new species of the genus Ohtaekwangia: Ohtaekwangia histidinii sp. nov., Ohtaekwangia cretensis sp. nov., Ohtaekwangia indiensis sp. nov., Ohtaekwangia reichenbachii sp. nov. from diverse environment.</title>
        <authorList>
            <person name="Octaviana S."/>
        </authorList>
    </citation>
    <scope>NUCLEOTIDE SEQUENCE [LARGE SCALE GENOMIC DNA]</scope>
    <source>
        <strain evidence="6 7">PWU5</strain>
    </source>
</reference>
<dbReference type="Pfam" id="PF13715">
    <property type="entry name" value="CarbopepD_reg_2"/>
    <property type="match status" value="1"/>
</dbReference>
<evidence type="ECO:0000256" key="3">
    <source>
        <dbReference type="ARBA" id="ARBA00023237"/>
    </source>
</evidence>
<evidence type="ECO:0000256" key="2">
    <source>
        <dbReference type="ARBA" id="ARBA00023136"/>
    </source>
</evidence>
<dbReference type="EMBL" id="JAHESE010000008">
    <property type="protein sequence ID" value="MBT1708787.1"/>
    <property type="molecule type" value="Genomic_DNA"/>
</dbReference>
<evidence type="ECO:0000259" key="5">
    <source>
        <dbReference type="Pfam" id="PF07715"/>
    </source>
</evidence>
<keyword evidence="6" id="KW-0645">Protease</keyword>
<dbReference type="Gene3D" id="2.170.130.10">
    <property type="entry name" value="TonB-dependent receptor, plug domain"/>
    <property type="match status" value="1"/>
</dbReference>
<dbReference type="GO" id="GO:0009279">
    <property type="term" value="C:cell outer membrane"/>
    <property type="evidence" value="ECO:0007669"/>
    <property type="project" value="UniProtKB-SubCell"/>
</dbReference>
<dbReference type="Pfam" id="PF07715">
    <property type="entry name" value="Plug"/>
    <property type="match status" value="1"/>
</dbReference>
<evidence type="ECO:0000313" key="6">
    <source>
        <dbReference type="EMBL" id="MBT1708787.1"/>
    </source>
</evidence>
<comment type="caution">
    <text evidence="6">The sequence shown here is derived from an EMBL/GenBank/DDBJ whole genome shotgun (WGS) entry which is preliminary data.</text>
</comment>
<feature type="domain" description="TonB-dependent receptor plug" evidence="5">
    <location>
        <begin position="144"/>
        <end position="220"/>
    </location>
</feature>
<dbReference type="GO" id="GO:0004180">
    <property type="term" value="F:carboxypeptidase activity"/>
    <property type="evidence" value="ECO:0007669"/>
    <property type="project" value="UniProtKB-KW"/>
</dbReference>
<dbReference type="AlphaFoldDB" id="A0AAP2DZ95"/>
<name>A0AAP2DZ95_9BACT</name>
<dbReference type="RefSeq" id="WP_254084379.1">
    <property type="nucleotide sequence ID" value="NZ_JAHESE010000008.1"/>
</dbReference>
<feature type="chain" id="PRO_5043027430" evidence="4">
    <location>
        <begin position="20"/>
        <end position="794"/>
    </location>
</feature>
<accession>A0AAP2DZ95</accession>
<dbReference type="InterPro" id="IPR008969">
    <property type="entry name" value="CarboxyPept-like_regulatory"/>
</dbReference>
<dbReference type="SUPFAM" id="SSF56935">
    <property type="entry name" value="Porins"/>
    <property type="match status" value="1"/>
</dbReference>